<proteinExistence type="predicted"/>
<dbReference type="InterPro" id="IPR013328">
    <property type="entry name" value="6PGD_dom2"/>
</dbReference>
<organism evidence="1 2">
    <name type="scientific">Toxoplasma gondii CAST</name>
    <dbReference type="NCBI Taxonomy" id="943122"/>
    <lineage>
        <taxon>Eukaryota</taxon>
        <taxon>Sar</taxon>
        <taxon>Alveolata</taxon>
        <taxon>Apicomplexa</taxon>
        <taxon>Conoidasida</taxon>
        <taxon>Coccidia</taxon>
        <taxon>Eucoccidiorida</taxon>
        <taxon>Eimeriorina</taxon>
        <taxon>Sarcocystidae</taxon>
        <taxon>Toxoplasma</taxon>
    </lineage>
</organism>
<protein>
    <submittedName>
        <fullName evidence="1">Putative glycerol-3-phosphate dehydrogenase, related protein</fullName>
    </submittedName>
</protein>
<gene>
    <name evidence="1" type="ORF">TGCAST_389430</name>
</gene>
<dbReference type="Gene3D" id="1.10.1040.10">
    <property type="entry name" value="N-(1-d-carboxylethyl)-l-norvaline Dehydrogenase, domain 2"/>
    <property type="match status" value="1"/>
</dbReference>
<evidence type="ECO:0000313" key="2">
    <source>
        <dbReference type="Proteomes" id="UP000284452"/>
    </source>
</evidence>
<dbReference type="EMBL" id="AHIV02001946">
    <property type="protein sequence ID" value="RQX67837.1"/>
    <property type="molecule type" value="Genomic_DNA"/>
</dbReference>
<feature type="non-terminal residue" evidence="1">
    <location>
        <position position="1"/>
    </location>
</feature>
<dbReference type="AlphaFoldDB" id="A0A3R7YKG3"/>
<accession>A0A3R7YKG3</accession>
<comment type="caution">
    <text evidence="1">The sequence shown here is derived from an EMBL/GenBank/DDBJ whole genome shotgun (WGS) entry which is preliminary data.</text>
</comment>
<reference evidence="1 2" key="1">
    <citation type="submission" date="2017-10" db="EMBL/GenBank/DDBJ databases">
        <authorList>
            <person name="Sibley D."/>
            <person name="Venepally P."/>
            <person name="Karamycheva S."/>
            <person name="Hadjithomas M."/>
            <person name="Khan A."/>
            <person name="Brunk B."/>
            <person name="Roos D."/>
            <person name="Caler E."/>
            <person name="Lorenzi H."/>
        </authorList>
    </citation>
    <scope>NUCLEOTIDE SEQUENCE [LARGE SCALE GENOMIC DNA]</scope>
    <source>
        <strain evidence="1 2">CAST</strain>
    </source>
</reference>
<name>A0A3R7YKG3_TOXGO</name>
<dbReference type="VEuPathDB" id="ToxoDB:TGCAST_389430"/>
<evidence type="ECO:0000313" key="1">
    <source>
        <dbReference type="EMBL" id="RQX67837.1"/>
    </source>
</evidence>
<dbReference type="Proteomes" id="UP000284452">
    <property type="component" value="Unassembled WGS sequence"/>
</dbReference>
<sequence>AQSRPRDAPAEEGLTRTRCAKGVIAVLSYRNGVLPRRGFPLGTLTAREVFEVISSHEVDHLFPLFTVTYDIAFKGRDPADLVRVFETREVRPHKTAEECNILVLPPLMANARRRVRVAS</sequence>